<name>A0AA39QSL6_9LECA</name>
<dbReference type="AlphaFoldDB" id="A0AA39QSL6"/>
<feature type="domain" description="YDG" evidence="4">
    <location>
        <begin position="205"/>
        <end position="346"/>
    </location>
</feature>
<dbReference type="InterPro" id="IPR015947">
    <property type="entry name" value="PUA-like_sf"/>
</dbReference>
<dbReference type="GO" id="GO:0005634">
    <property type="term" value="C:nucleus"/>
    <property type="evidence" value="ECO:0007669"/>
    <property type="project" value="UniProtKB-SubCell"/>
</dbReference>
<sequence length="373" mass="41299">MYDMVTNKPTSYEGPRSFSDFFKMNFDDENKNKGPHKIIGALTVNLQKLGYRLTSKDHEIVINMMRALSHICSLPLTDNKGSKREFELVDWILLTLKGECPRAKSPYMFPLDIQEQAAMVTAMLESLSRPSIPLPVTPPMSPPPIHTSRHTRTPKKPSVRHQRPFADDPFTTALMHNINVTGGGGSQTRGYAIRDLTQKRPWNVVGHNGISIGQWWPLRACMIRDGAHGASQGGIDGGEKTGAYAIVVAGGEYEGMDNDLGDIVYYSGSGSSVNTDPAKPSFTRGVKALRLSMNIKRPLRVIRSSAGKGTLAPSCGYRYDGLYTIDREDLEHNKLGGAYLRFKLLRASNPSSIDLSRPNQQERMAFARSKKMG</sequence>
<dbReference type="GO" id="GO:0044027">
    <property type="term" value="P:negative regulation of gene expression via chromosomal CpG island methylation"/>
    <property type="evidence" value="ECO:0007669"/>
    <property type="project" value="TreeGrafter"/>
</dbReference>
<dbReference type="InterPro" id="IPR045134">
    <property type="entry name" value="UHRF1/2-like"/>
</dbReference>
<feature type="compositionally biased region" description="Basic residues" evidence="3">
    <location>
        <begin position="147"/>
        <end position="162"/>
    </location>
</feature>
<keyword evidence="6" id="KW-1185">Reference proteome</keyword>
<reference evidence="5" key="1">
    <citation type="submission" date="2023-03" db="EMBL/GenBank/DDBJ databases">
        <title>Complete genome of Cladonia borealis.</title>
        <authorList>
            <person name="Park H."/>
        </authorList>
    </citation>
    <scope>NUCLEOTIDE SEQUENCE</scope>
    <source>
        <strain evidence="5">ANT050790</strain>
    </source>
</reference>
<dbReference type="PANTHER" id="PTHR14140">
    <property type="entry name" value="E3 UBIQUITIN-PROTEIN LIGASE UHRF-RELATED"/>
    <property type="match status" value="1"/>
</dbReference>
<dbReference type="SUPFAM" id="SSF88697">
    <property type="entry name" value="PUA domain-like"/>
    <property type="match status" value="1"/>
</dbReference>
<accession>A0AA39QSL6</accession>
<dbReference type="GO" id="GO:0016567">
    <property type="term" value="P:protein ubiquitination"/>
    <property type="evidence" value="ECO:0007669"/>
    <property type="project" value="TreeGrafter"/>
</dbReference>
<evidence type="ECO:0000313" key="6">
    <source>
        <dbReference type="Proteomes" id="UP001166286"/>
    </source>
</evidence>
<organism evidence="5 6">
    <name type="scientific">Cladonia borealis</name>
    <dbReference type="NCBI Taxonomy" id="184061"/>
    <lineage>
        <taxon>Eukaryota</taxon>
        <taxon>Fungi</taxon>
        <taxon>Dikarya</taxon>
        <taxon>Ascomycota</taxon>
        <taxon>Pezizomycotina</taxon>
        <taxon>Lecanoromycetes</taxon>
        <taxon>OSLEUM clade</taxon>
        <taxon>Lecanoromycetidae</taxon>
        <taxon>Lecanorales</taxon>
        <taxon>Lecanorineae</taxon>
        <taxon>Cladoniaceae</taxon>
        <taxon>Cladonia</taxon>
    </lineage>
</organism>
<keyword evidence="1 2" id="KW-0539">Nucleus</keyword>
<evidence type="ECO:0000256" key="2">
    <source>
        <dbReference type="PROSITE-ProRule" id="PRU00358"/>
    </source>
</evidence>
<dbReference type="PANTHER" id="PTHR14140:SF27">
    <property type="entry name" value="OS04G0289800 PROTEIN"/>
    <property type="match status" value="1"/>
</dbReference>
<evidence type="ECO:0000259" key="4">
    <source>
        <dbReference type="PROSITE" id="PS51015"/>
    </source>
</evidence>
<evidence type="ECO:0000313" key="5">
    <source>
        <dbReference type="EMBL" id="KAK0508457.1"/>
    </source>
</evidence>
<dbReference type="InterPro" id="IPR036987">
    <property type="entry name" value="SRA-YDG_sf"/>
</dbReference>
<dbReference type="Proteomes" id="UP001166286">
    <property type="component" value="Unassembled WGS sequence"/>
</dbReference>
<dbReference type="Pfam" id="PF02182">
    <property type="entry name" value="SAD_SRA"/>
    <property type="match status" value="1"/>
</dbReference>
<proteinExistence type="predicted"/>
<gene>
    <name evidence="5" type="ORF">JMJ35_008733</name>
</gene>
<evidence type="ECO:0000256" key="1">
    <source>
        <dbReference type="ARBA" id="ARBA00023242"/>
    </source>
</evidence>
<dbReference type="PROSITE" id="PS51015">
    <property type="entry name" value="YDG"/>
    <property type="match status" value="1"/>
</dbReference>
<protein>
    <recommendedName>
        <fullName evidence="4">YDG domain-containing protein</fullName>
    </recommendedName>
</protein>
<feature type="region of interest" description="Disordered" evidence="3">
    <location>
        <begin position="140"/>
        <end position="162"/>
    </location>
</feature>
<dbReference type="SMART" id="SM00466">
    <property type="entry name" value="SRA"/>
    <property type="match status" value="1"/>
</dbReference>
<evidence type="ECO:0000256" key="3">
    <source>
        <dbReference type="SAM" id="MobiDB-lite"/>
    </source>
</evidence>
<dbReference type="InterPro" id="IPR003105">
    <property type="entry name" value="SRA_YDG"/>
</dbReference>
<comment type="caution">
    <text evidence="5">The sequence shown here is derived from an EMBL/GenBank/DDBJ whole genome shotgun (WGS) entry which is preliminary data.</text>
</comment>
<dbReference type="GO" id="GO:0061630">
    <property type="term" value="F:ubiquitin protein ligase activity"/>
    <property type="evidence" value="ECO:0007669"/>
    <property type="project" value="TreeGrafter"/>
</dbReference>
<dbReference type="Gene3D" id="2.30.280.10">
    <property type="entry name" value="SRA-YDG"/>
    <property type="match status" value="1"/>
</dbReference>
<comment type="subcellular location">
    <subcellularLocation>
        <location evidence="2">Nucleus</location>
    </subcellularLocation>
</comment>
<dbReference type="EMBL" id="JAFEKC020000020">
    <property type="protein sequence ID" value="KAK0508457.1"/>
    <property type="molecule type" value="Genomic_DNA"/>
</dbReference>